<dbReference type="GO" id="GO:0003714">
    <property type="term" value="F:transcription corepressor activity"/>
    <property type="evidence" value="ECO:0007669"/>
    <property type="project" value="TreeGrafter"/>
</dbReference>
<dbReference type="Pfam" id="PF02146">
    <property type="entry name" value="SIR2"/>
    <property type="match status" value="1"/>
</dbReference>
<comment type="similarity">
    <text evidence="6">Belongs to the sirtuin family. Class IV subfamily.</text>
</comment>
<protein>
    <recommendedName>
        <fullName evidence="1">protein acetyllysine N-acetyltransferase</fullName>
        <ecNumber evidence="1">2.3.1.286</ecNumber>
    </recommendedName>
</protein>
<evidence type="ECO:0000256" key="3">
    <source>
        <dbReference type="ARBA" id="ARBA00022723"/>
    </source>
</evidence>
<feature type="binding site" evidence="7">
    <location>
        <position position="126"/>
    </location>
    <ligand>
        <name>Zn(2+)</name>
        <dbReference type="ChEBI" id="CHEBI:29105"/>
    </ligand>
</feature>
<evidence type="ECO:0000256" key="1">
    <source>
        <dbReference type="ARBA" id="ARBA00012928"/>
    </source>
</evidence>
<dbReference type="EMBL" id="GIBP01005255">
    <property type="protein sequence ID" value="NDV34224.1"/>
    <property type="molecule type" value="Transcribed_RNA"/>
</dbReference>
<feature type="transmembrane region" description="Helical" evidence="8">
    <location>
        <begin position="281"/>
        <end position="300"/>
    </location>
</feature>
<sequence>MREYEDSDADIREYAKQVSDAIKNASHLVVYTGAGVSTSAKIPDYRGPQGAWSVRDYGTQQTGNKKQLDEASPTYTHYALTELAKRGYLKFLISTNLDGLHLRSGFPTDIISEMHGNCYKEICYACDKIYLRSFNVLKTRSDRWTHLTGRFCTECGAELKDTIAHFTENIYKKEYESSEKHARKADIALILGTSMFVQPAASLPYKTLDLEGGKIFLVNLQRTPIDHLCTKIYSETDKLMKLVMQNLGIEVFDTSYDLRDLLEERERALAAEENRKQKWKLISYVALVGVLVGTAGLGYLKYKKSN</sequence>
<dbReference type="GO" id="GO:0005634">
    <property type="term" value="C:nucleus"/>
    <property type="evidence" value="ECO:0007669"/>
    <property type="project" value="TreeGrafter"/>
</dbReference>
<keyword evidence="5" id="KW-0520">NAD</keyword>
<dbReference type="FunFam" id="3.40.50.1220:FF:000038">
    <property type="entry name" value="NAD-dependent protein deacetylase sirtuin-6 isoform X2"/>
    <property type="match status" value="1"/>
</dbReference>
<evidence type="ECO:0000256" key="4">
    <source>
        <dbReference type="ARBA" id="ARBA00022833"/>
    </source>
</evidence>
<proteinExistence type="inferred from homology"/>
<feature type="domain" description="Deacetylase sirtuin-type" evidence="9">
    <location>
        <begin position="1"/>
        <end position="250"/>
    </location>
</feature>
<dbReference type="GO" id="GO:0070403">
    <property type="term" value="F:NAD+ binding"/>
    <property type="evidence" value="ECO:0007669"/>
    <property type="project" value="InterPro"/>
</dbReference>
<evidence type="ECO:0000256" key="2">
    <source>
        <dbReference type="ARBA" id="ARBA00022679"/>
    </source>
</evidence>
<evidence type="ECO:0000256" key="6">
    <source>
        <dbReference type="ARBA" id="ARBA00038170"/>
    </source>
</evidence>
<dbReference type="PROSITE" id="PS50305">
    <property type="entry name" value="SIRTUIN"/>
    <property type="match status" value="1"/>
</dbReference>
<dbReference type="SUPFAM" id="SSF52467">
    <property type="entry name" value="DHS-like NAD/FAD-binding domain"/>
    <property type="match status" value="1"/>
</dbReference>
<dbReference type="InterPro" id="IPR003000">
    <property type="entry name" value="Sirtuin"/>
</dbReference>
<dbReference type="AlphaFoldDB" id="A0A6B2LB65"/>
<dbReference type="InterPro" id="IPR050134">
    <property type="entry name" value="NAD-dep_sirtuin_deacylases"/>
</dbReference>
<reference evidence="10" key="1">
    <citation type="journal article" date="2020" name="J. Eukaryot. Microbiol.">
        <title>De novo Sequencing, Assembly and Annotation of the Transcriptome for the Free-Living Testate Amoeba Arcella intermedia.</title>
        <authorList>
            <person name="Ribeiro G.M."/>
            <person name="Porfirio-Sousa A.L."/>
            <person name="Maurer-Alcala X.X."/>
            <person name="Katz L.A."/>
            <person name="Lahr D.J.G."/>
        </authorList>
    </citation>
    <scope>NUCLEOTIDE SEQUENCE</scope>
</reference>
<dbReference type="EC" id="2.3.1.286" evidence="1"/>
<feature type="binding site" evidence="7">
    <location>
        <position position="152"/>
    </location>
    <ligand>
        <name>Zn(2+)</name>
        <dbReference type="ChEBI" id="CHEBI:29105"/>
    </ligand>
</feature>
<feature type="binding site" evidence="7">
    <location>
        <position position="155"/>
    </location>
    <ligand>
        <name>Zn(2+)</name>
        <dbReference type="ChEBI" id="CHEBI:29105"/>
    </ligand>
</feature>
<keyword evidence="8" id="KW-0812">Transmembrane</keyword>
<evidence type="ECO:0000256" key="5">
    <source>
        <dbReference type="ARBA" id="ARBA00023027"/>
    </source>
</evidence>
<dbReference type="InterPro" id="IPR029035">
    <property type="entry name" value="DHS-like_NAD/FAD-binding_dom"/>
</dbReference>
<dbReference type="Gene3D" id="2.20.28.200">
    <property type="match status" value="1"/>
</dbReference>
<keyword evidence="4 7" id="KW-0862">Zinc</keyword>
<evidence type="ECO:0000313" key="10">
    <source>
        <dbReference type="EMBL" id="NDV34224.1"/>
    </source>
</evidence>
<accession>A0A6B2LB65</accession>
<dbReference type="GO" id="GO:0017136">
    <property type="term" value="F:histone deacetylase activity, NAD-dependent"/>
    <property type="evidence" value="ECO:0007669"/>
    <property type="project" value="TreeGrafter"/>
</dbReference>
<dbReference type="InterPro" id="IPR026590">
    <property type="entry name" value="Ssirtuin_cat_dom"/>
</dbReference>
<name>A0A6B2LB65_9EUKA</name>
<keyword evidence="8" id="KW-1133">Transmembrane helix</keyword>
<keyword evidence="8" id="KW-0472">Membrane</keyword>
<dbReference type="PANTHER" id="PTHR11085">
    <property type="entry name" value="NAD-DEPENDENT PROTEIN DEACYLASE SIRTUIN-5, MITOCHONDRIAL-RELATED"/>
    <property type="match status" value="1"/>
</dbReference>
<organism evidence="10">
    <name type="scientific">Arcella intermedia</name>
    <dbReference type="NCBI Taxonomy" id="1963864"/>
    <lineage>
        <taxon>Eukaryota</taxon>
        <taxon>Amoebozoa</taxon>
        <taxon>Tubulinea</taxon>
        <taxon>Elardia</taxon>
        <taxon>Arcellinida</taxon>
        <taxon>Sphaerothecina</taxon>
        <taxon>Arcellidae</taxon>
        <taxon>Arcella</taxon>
    </lineage>
</organism>
<dbReference type="GO" id="GO:0046872">
    <property type="term" value="F:metal ion binding"/>
    <property type="evidence" value="ECO:0007669"/>
    <property type="project" value="UniProtKB-KW"/>
</dbReference>
<dbReference type="GO" id="GO:0000122">
    <property type="term" value="P:negative regulation of transcription by RNA polymerase II"/>
    <property type="evidence" value="ECO:0007669"/>
    <property type="project" value="TreeGrafter"/>
</dbReference>
<keyword evidence="3 7" id="KW-0479">Metal-binding</keyword>
<evidence type="ECO:0000256" key="7">
    <source>
        <dbReference type="PROSITE-ProRule" id="PRU00236"/>
    </source>
</evidence>
<evidence type="ECO:0000256" key="8">
    <source>
        <dbReference type="SAM" id="Phobius"/>
    </source>
</evidence>
<dbReference type="PANTHER" id="PTHR11085:SF12">
    <property type="entry name" value="NAD-DEPENDENT PROTEIN DEACYLASE SIRTUIN-6"/>
    <property type="match status" value="1"/>
</dbReference>
<feature type="binding site" evidence="7">
    <location>
        <position position="123"/>
    </location>
    <ligand>
        <name>Zn(2+)</name>
        <dbReference type="ChEBI" id="CHEBI:29105"/>
    </ligand>
</feature>
<dbReference type="Gene3D" id="3.40.50.1220">
    <property type="entry name" value="TPP-binding domain"/>
    <property type="match status" value="1"/>
</dbReference>
<evidence type="ECO:0000259" key="9">
    <source>
        <dbReference type="PROSITE" id="PS50305"/>
    </source>
</evidence>
<feature type="active site" description="Proton acceptor" evidence="7">
    <location>
        <position position="115"/>
    </location>
</feature>
<keyword evidence="2" id="KW-0808">Transferase</keyword>